<dbReference type="RefSeq" id="WP_273741298.1">
    <property type="nucleotide sequence ID" value="NZ_JAQIVI010000578.1"/>
</dbReference>
<evidence type="ECO:0000313" key="1">
    <source>
        <dbReference type="EMBL" id="MFC6768536.1"/>
    </source>
</evidence>
<proteinExistence type="predicted"/>
<dbReference type="EMBL" id="JBHSWV010000578">
    <property type="protein sequence ID" value="MFC6768536.1"/>
    <property type="molecule type" value="Genomic_DNA"/>
</dbReference>
<sequence length="194" mass="22153">MELPCFEARLNADEAIDRTDRLTPTSFLVSTLRSLLGRSDDADPDVTVLYYPDYLAYTTVTLRRVGRSDKDDKFIAAVDAATGRVGEVDVTLPDIETREVPDERVVPIEYDEDDAEREWDEWLFSYVDRTYRPVKRPETSLDRLELVYTPYYVVDYGPDSDEDRYAVSALTKQVELLEDIPPLADEYAAPASHA</sequence>
<organism evidence="1 2">
    <name type="scientific">Natrinema soli</name>
    <dbReference type="NCBI Taxonomy" id="1930624"/>
    <lineage>
        <taxon>Archaea</taxon>
        <taxon>Methanobacteriati</taxon>
        <taxon>Methanobacteriota</taxon>
        <taxon>Stenosarchaea group</taxon>
        <taxon>Halobacteria</taxon>
        <taxon>Halobacteriales</taxon>
        <taxon>Natrialbaceae</taxon>
        <taxon>Natrinema</taxon>
    </lineage>
</organism>
<protein>
    <submittedName>
        <fullName evidence="1">Uncharacterized protein</fullName>
    </submittedName>
</protein>
<dbReference type="Proteomes" id="UP001596383">
    <property type="component" value="Unassembled WGS sequence"/>
</dbReference>
<comment type="caution">
    <text evidence="1">The sequence shown here is derived from an EMBL/GenBank/DDBJ whole genome shotgun (WGS) entry which is preliminary data.</text>
</comment>
<name>A0ABD5SZ51_9EURY</name>
<dbReference type="AlphaFoldDB" id="A0ABD5SZ51"/>
<gene>
    <name evidence="1" type="ORF">ACFQE6_27060</name>
</gene>
<evidence type="ECO:0000313" key="2">
    <source>
        <dbReference type="Proteomes" id="UP001596383"/>
    </source>
</evidence>
<accession>A0ABD5SZ51</accession>
<reference evidence="1 2" key="1">
    <citation type="journal article" date="2019" name="Int. J. Syst. Evol. Microbiol.">
        <title>The Global Catalogue of Microorganisms (GCM) 10K type strain sequencing project: providing services to taxonomists for standard genome sequencing and annotation.</title>
        <authorList>
            <consortium name="The Broad Institute Genomics Platform"/>
            <consortium name="The Broad Institute Genome Sequencing Center for Infectious Disease"/>
            <person name="Wu L."/>
            <person name="Ma J."/>
        </authorList>
    </citation>
    <scope>NUCLEOTIDE SEQUENCE [LARGE SCALE GENOMIC DNA]</scope>
    <source>
        <strain evidence="1 2">LMG 29247</strain>
    </source>
</reference>
<keyword evidence="2" id="KW-1185">Reference proteome</keyword>